<feature type="transmembrane region" description="Helical" evidence="11">
    <location>
        <begin position="79"/>
        <end position="98"/>
    </location>
</feature>
<feature type="transmembrane region" description="Helical" evidence="11">
    <location>
        <begin position="21"/>
        <end position="42"/>
    </location>
</feature>
<feature type="transmembrane region" description="Helical" evidence="11">
    <location>
        <begin position="48"/>
        <end position="72"/>
    </location>
</feature>
<evidence type="ECO:0000256" key="10">
    <source>
        <dbReference type="ARBA" id="ARBA00039381"/>
    </source>
</evidence>
<dbReference type="EMBL" id="JBBLZC010000005">
    <property type="protein sequence ID" value="MEK0082836.1"/>
    <property type="molecule type" value="Genomic_DNA"/>
</dbReference>
<feature type="transmembrane region" description="Helical" evidence="11">
    <location>
        <begin position="178"/>
        <end position="198"/>
    </location>
</feature>
<feature type="transmembrane region" description="Helical" evidence="11">
    <location>
        <begin position="283"/>
        <end position="303"/>
    </location>
</feature>
<evidence type="ECO:0000256" key="11">
    <source>
        <dbReference type="SAM" id="Phobius"/>
    </source>
</evidence>
<dbReference type="Proteomes" id="UP001375743">
    <property type="component" value="Unassembled WGS sequence"/>
</dbReference>
<comment type="subunit">
    <text evidence="2">The complex is composed of two ATP-binding proteins (LsrA), two transmembrane proteins (LsrC and LsrD) and a solute-binding protein (LsrB).</text>
</comment>
<evidence type="ECO:0000256" key="2">
    <source>
        <dbReference type="ARBA" id="ARBA00011262"/>
    </source>
</evidence>
<comment type="function">
    <text evidence="9">Part of the ABC transporter complex LsrABCD involved in autoinducer 2 (AI-2) import. Probably responsible for the translocation of the substrate across the membrane.</text>
</comment>
<keyword evidence="3" id="KW-0813">Transport</keyword>
<feature type="transmembrane region" description="Helical" evidence="11">
    <location>
        <begin position="309"/>
        <end position="327"/>
    </location>
</feature>
<feature type="transmembrane region" description="Helical" evidence="11">
    <location>
        <begin position="259"/>
        <end position="276"/>
    </location>
</feature>
<evidence type="ECO:0000313" key="13">
    <source>
        <dbReference type="Proteomes" id="UP001375743"/>
    </source>
</evidence>
<feature type="transmembrane region" description="Helical" evidence="11">
    <location>
        <begin position="227"/>
        <end position="247"/>
    </location>
</feature>
<dbReference type="CDD" id="cd06579">
    <property type="entry name" value="TM_PBP1_transp_AraH_like"/>
    <property type="match status" value="1"/>
</dbReference>
<dbReference type="Pfam" id="PF02653">
    <property type="entry name" value="BPD_transp_2"/>
    <property type="match status" value="1"/>
</dbReference>
<comment type="subcellular location">
    <subcellularLocation>
        <location evidence="1">Cell membrane</location>
        <topology evidence="1">Multi-pass membrane protein</topology>
    </subcellularLocation>
</comment>
<evidence type="ECO:0000313" key="12">
    <source>
        <dbReference type="EMBL" id="MEK0082836.1"/>
    </source>
</evidence>
<proteinExistence type="predicted"/>
<evidence type="ECO:0000256" key="1">
    <source>
        <dbReference type="ARBA" id="ARBA00004651"/>
    </source>
</evidence>
<protein>
    <recommendedName>
        <fullName evidence="10">Autoinducer 2 import system permease protein LsrD</fullName>
    </recommendedName>
</protein>
<dbReference type="PANTHER" id="PTHR32196:SF71">
    <property type="entry name" value="AUTOINDUCER 2 IMPORT SYSTEM PERMEASE PROTEIN LSRD"/>
    <property type="match status" value="1"/>
</dbReference>
<evidence type="ECO:0000256" key="5">
    <source>
        <dbReference type="ARBA" id="ARBA00022519"/>
    </source>
</evidence>
<keyword evidence="13" id="KW-1185">Reference proteome</keyword>
<organism evidence="12 13">
    <name type="scientific">Benzoatithermus flavus</name>
    <dbReference type="NCBI Taxonomy" id="3108223"/>
    <lineage>
        <taxon>Bacteria</taxon>
        <taxon>Pseudomonadati</taxon>
        <taxon>Pseudomonadota</taxon>
        <taxon>Alphaproteobacteria</taxon>
        <taxon>Geminicoccales</taxon>
        <taxon>Geminicoccaceae</taxon>
        <taxon>Benzoatithermus</taxon>
    </lineage>
</organism>
<sequence length="336" mass="35223">MAVAREASAGSASGRRPLLPFVLDHLVWGILAAILLVCSLAIPHFFQLGIFLNIALHATFVGLLAVGLSFCIVAGHMDLSIESVMAFAAMVAAWLTAARGSPLGIQLPTALTLLVVLAFGALAGLFNAVLVVRFRINAFIVTLATYIAIRGLGLILTGGRSMYGLPDGFRAVGSADLLGVPLLIWILITTYLAFGAILRRTRFGRWVYLVGGNPVAPFRAGIDVDRVLYKVFVLSGVLAAFAGFLLAARTNGATPNLGLGMLFEAFAAVVIGGVSLRGGVGGLSGVFAGVLLLSTIDTAINVMGLEASYMQVIRGALMLLAVLLDSVKQSVQRRWA</sequence>
<gene>
    <name evidence="12" type="ORF">U1T56_06720</name>
</gene>
<keyword evidence="6 11" id="KW-0812">Transmembrane</keyword>
<accession>A0ABU8XNR4</accession>
<evidence type="ECO:0000256" key="7">
    <source>
        <dbReference type="ARBA" id="ARBA00022989"/>
    </source>
</evidence>
<evidence type="ECO:0000256" key="8">
    <source>
        <dbReference type="ARBA" id="ARBA00023136"/>
    </source>
</evidence>
<evidence type="ECO:0000256" key="6">
    <source>
        <dbReference type="ARBA" id="ARBA00022692"/>
    </source>
</evidence>
<keyword evidence="8 11" id="KW-0472">Membrane</keyword>
<dbReference type="InterPro" id="IPR001851">
    <property type="entry name" value="ABC_transp_permease"/>
</dbReference>
<keyword evidence="4" id="KW-1003">Cell membrane</keyword>
<name>A0ABU8XNR4_9PROT</name>
<keyword evidence="5" id="KW-0997">Cell inner membrane</keyword>
<evidence type="ECO:0000256" key="4">
    <source>
        <dbReference type="ARBA" id="ARBA00022475"/>
    </source>
</evidence>
<feature type="transmembrane region" description="Helical" evidence="11">
    <location>
        <begin position="110"/>
        <end position="132"/>
    </location>
</feature>
<dbReference type="RefSeq" id="WP_418158690.1">
    <property type="nucleotide sequence ID" value="NZ_JBBLZC010000005.1"/>
</dbReference>
<evidence type="ECO:0000256" key="3">
    <source>
        <dbReference type="ARBA" id="ARBA00022448"/>
    </source>
</evidence>
<reference evidence="12 13" key="1">
    <citation type="submission" date="2024-01" db="EMBL/GenBank/DDBJ databases">
        <title>Multi-omics insights into the function and evolution of sodium benzoate biodegradation pathways in Benzoatithermus flavus gen. nov., sp. nov. from hot spring.</title>
        <authorList>
            <person name="Hu C.-J."/>
            <person name="Li W.-J."/>
        </authorList>
    </citation>
    <scope>NUCLEOTIDE SEQUENCE [LARGE SCALE GENOMIC DNA]</scope>
    <source>
        <strain evidence="12 13">SYSU G07066</strain>
    </source>
</reference>
<dbReference type="PANTHER" id="PTHR32196">
    <property type="entry name" value="ABC TRANSPORTER PERMEASE PROTEIN YPHD-RELATED-RELATED"/>
    <property type="match status" value="1"/>
</dbReference>
<evidence type="ECO:0000256" key="9">
    <source>
        <dbReference type="ARBA" id="ARBA00025439"/>
    </source>
</evidence>
<keyword evidence="7 11" id="KW-1133">Transmembrane helix</keyword>
<feature type="transmembrane region" description="Helical" evidence="11">
    <location>
        <begin position="139"/>
        <end position="158"/>
    </location>
</feature>
<comment type="caution">
    <text evidence="12">The sequence shown here is derived from an EMBL/GenBank/DDBJ whole genome shotgun (WGS) entry which is preliminary data.</text>
</comment>